<dbReference type="SUPFAM" id="SSF56024">
    <property type="entry name" value="Phospholipase D/nuclease"/>
    <property type="match status" value="2"/>
</dbReference>
<accession>A0A6I4SK23</accession>
<keyword evidence="4" id="KW-0964">Secreted</keyword>
<evidence type="ECO:0000313" key="8">
    <source>
        <dbReference type="EMBL" id="MXO56025.1"/>
    </source>
</evidence>
<evidence type="ECO:0000256" key="2">
    <source>
        <dbReference type="ARBA" id="ARBA00004613"/>
    </source>
</evidence>
<dbReference type="SMART" id="SM00155">
    <property type="entry name" value="PLDc"/>
    <property type="match status" value="2"/>
</dbReference>
<evidence type="ECO:0000256" key="4">
    <source>
        <dbReference type="ARBA" id="ARBA00022525"/>
    </source>
</evidence>
<evidence type="ECO:0000259" key="7">
    <source>
        <dbReference type="PROSITE" id="PS50035"/>
    </source>
</evidence>
<dbReference type="Gene3D" id="3.30.870.10">
    <property type="entry name" value="Endonuclease Chain A"/>
    <property type="match status" value="2"/>
</dbReference>
<gene>
    <name evidence="8" type="ORF">GRI36_03925</name>
</gene>
<reference evidence="8 9" key="1">
    <citation type="submission" date="2019-12" db="EMBL/GenBank/DDBJ databases">
        <title>Genomic-based taxomic classification of the family Erythrobacteraceae.</title>
        <authorList>
            <person name="Xu L."/>
        </authorList>
    </citation>
    <scope>NUCLEOTIDE SEQUENCE [LARGE SCALE GENOMIC DNA]</scope>
    <source>
        <strain evidence="8 9">JCM 17802</strain>
    </source>
</reference>
<dbReference type="OrthoDB" id="9814092at2"/>
<evidence type="ECO:0000256" key="6">
    <source>
        <dbReference type="SAM" id="MobiDB-lite"/>
    </source>
</evidence>
<feature type="region of interest" description="Disordered" evidence="6">
    <location>
        <begin position="1"/>
        <end position="28"/>
    </location>
</feature>
<dbReference type="GO" id="GO:0030572">
    <property type="term" value="F:phosphatidyltransferase activity"/>
    <property type="evidence" value="ECO:0007669"/>
    <property type="project" value="UniProtKB-ARBA"/>
</dbReference>
<evidence type="ECO:0000256" key="1">
    <source>
        <dbReference type="ARBA" id="ARBA00003145"/>
    </source>
</evidence>
<evidence type="ECO:0000313" key="9">
    <source>
        <dbReference type="Proteomes" id="UP000468943"/>
    </source>
</evidence>
<comment type="function">
    <text evidence="1">Could be a virulence factor.</text>
</comment>
<sequence>MANHDPRQDSSHKTSHTPSERPSYNDPEAFSITAQGHDLTFYPAGADRLAALIETIDRAETSLNLFYYMFQEDGAGTQVRDAIASAAGRGVSVHLLVDRFGTDAPDKFFQPIIDQGGHFAVFTPKVSRRYLIRNHQKICIADETIAMVGGFNVSDHYFDPPNDNGWKDLGCKMTGPVVDDLLRWYGQLAEWTENPNAQYRAMRKLIKDWKLGDGKVRLTLGGPTRSPSNWARQVKSDLVSATRLDMVMAYFSPPRSFRRLIRKIAKRGELRLIMAGKSDSQTTMSAARATYGATLRAGGRIYEFQPCKLHMKLIVVDDIVYFGSANFDHRSIRINLEMMFRFEDAALAARMRELVDDMQDASIEVTRKLHRKWRNPWSLLKWWFGWSMVSVVDYTAARGLNNDS</sequence>
<dbReference type="GO" id="GO:0032049">
    <property type="term" value="P:cardiolipin biosynthetic process"/>
    <property type="evidence" value="ECO:0007669"/>
    <property type="project" value="UniProtKB-ARBA"/>
</dbReference>
<name>A0A6I4SK23_9SPHN</name>
<dbReference type="EMBL" id="WTYS01000001">
    <property type="protein sequence ID" value="MXO56025.1"/>
    <property type="molecule type" value="Genomic_DNA"/>
</dbReference>
<evidence type="ECO:0000256" key="3">
    <source>
        <dbReference type="ARBA" id="ARBA00018392"/>
    </source>
</evidence>
<dbReference type="CDD" id="cd09110">
    <property type="entry name" value="PLDc_CLS_1"/>
    <property type="match status" value="1"/>
</dbReference>
<dbReference type="Proteomes" id="UP000468943">
    <property type="component" value="Unassembled WGS sequence"/>
</dbReference>
<dbReference type="CDD" id="cd09159">
    <property type="entry name" value="PLDc_ybhO_like_2"/>
    <property type="match status" value="1"/>
</dbReference>
<dbReference type="PROSITE" id="PS50035">
    <property type="entry name" value="PLD"/>
    <property type="match status" value="2"/>
</dbReference>
<dbReference type="RefSeq" id="WP_160597280.1">
    <property type="nucleotide sequence ID" value="NZ_WTYS01000001.1"/>
</dbReference>
<protein>
    <recommendedName>
        <fullName evidence="3">Phospholipase D</fullName>
    </recommendedName>
    <alternativeName>
        <fullName evidence="5">Choline phosphatase</fullName>
    </alternativeName>
</protein>
<dbReference type="InterPro" id="IPR025202">
    <property type="entry name" value="PLD-like_dom"/>
</dbReference>
<feature type="domain" description="PLD phosphodiesterase" evidence="7">
    <location>
        <begin position="130"/>
        <end position="157"/>
    </location>
</feature>
<organism evidence="8 9">
    <name type="scientific">Pontixanthobacter gangjinensis</name>
    <dbReference type="NCBI Taxonomy" id="1028742"/>
    <lineage>
        <taxon>Bacteria</taxon>
        <taxon>Pseudomonadati</taxon>
        <taxon>Pseudomonadota</taxon>
        <taxon>Alphaproteobacteria</taxon>
        <taxon>Sphingomonadales</taxon>
        <taxon>Erythrobacteraceae</taxon>
        <taxon>Pontixanthobacter</taxon>
    </lineage>
</organism>
<proteinExistence type="predicted"/>
<comment type="caution">
    <text evidence="8">The sequence shown here is derived from an EMBL/GenBank/DDBJ whole genome shotgun (WGS) entry which is preliminary data.</text>
</comment>
<evidence type="ECO:0000256" key="5">
    <source>
        <dbReference type="ARBA" id="ARBA00029594"/>
    </source>
</evidence>
<dbReference type="GO" id="GO:0005576">
    <property type="term" value="C:extracellular region"/>
    <property type="evidence" value="ECO:0007669"/>
    <property type="project" value="UniProtKB-SubCell"/>
</dbReference>
<keyword evidence="9" id="KW-1185">Reference proteome</keyword>
<dbReference type="InterPro" id="IPR001736">
    <property type="entry name" value="PLipase_D/transphosphatidylase"/>
</dbReference>
<feature type="compositionally biased region" description="Basic and acidic residues" evidence="6">
    <location>
        <begin position="1"/>
        <end position="12"/>
    </location>
</feature>
<dbReference type="PANTHER" id="PTHR21248">
    <property type="entry name" value="CARDIOLIPIN SYNTHASE"/>
    <property type="match status" value="1"/>
</dbReference>
<dbReference type="Pfam" id="PF13091">
    <property type="entry name" value="PLDc_2"/>
    <property type="match status" value="2"/>
</dbReference>
<dbReference type="PANTHER" id="PTHR21248:SF12">
    <property type="entry name" value="CARDIOLIPIN SYNTHASE C"/>
    <property type="match status" value="1"/>
</dbReference>
<dbReference type="AlphaFoldDB" id="A0A6I4SK23"/>
<feature type="domain" description="PLD phosphodiesterase" evidence="7">
    <location>
        <begin position="309"/>
        <end position="331"/>
    </location>
</feature>
<comment type="subcellular location">
    <subcellularLocation>
        <location evidence="2">Secreted</location>
    </subcellularLocation>
</comment>